<keyword evidence="4" id="KW-1133">Transmembrane helix</keyword>
<dbReference type="EMBL" id="VOAH01000004">
    <property type="protein sequence ID" value="TVP41043.1"/>
    <property type="molecule type" value="Genomic_DNA"/>
</dbReference>
<name>A0A557SWQ5_9ARCH</name>
<protein>
    <submittedName>
        <fullName evidence="6">ABC-type nitrate/sulfonate/bicarbonate transport system, periplasmic component</fullName>
    </submittedName>
</protein>
<keyword evidence="4" id="KW-0812">Transmembrane</keyword>
<keyword evidence="4" id="KW-0472">Membrane</keyword>
<accession>A0A557SWQ5</accession>
<evidence type="ECO:0000256" key="3">
    <source>
        <dbReference type="ARBA" id="ARBA00022729"/>
    </source>
</evidence>
<gene>
    <name evidence="6" type="ORF">NARC_40002</name>
</gene>
<evidence type="ECO:0000256" key="1">
    <source>
        <dbReference type="ARBA" id="ARBA00004418"/>
    </source>
</evidence>
<dbReference type="Proteomes" id="UP000315289">
    <property type="component" value="Unassembled WGS sequence"/>
</dbReference>
<evidence type="ECO:0000313" key="7">
    <source>
        <dbReference type="Proteomes" id="UP000315289"/>
    </source>
</evidence>
<organism evidence="6 7">
    <name type="scientific">Candidatus Nitrosocosmicus arcticus</name>
    <dbReference type="NCBI Taxonomy" id="2035267"/>
    <lineage>
        <taxon>Archaea</taxon>
        <taxon>Nitrososphaerota</taxon>
        <taxon>Nitrososphaeria</taxon>
        <taxon>Nitrososphaerales</taxon>
        <taxon>Nitrososphaeraceae</taxon>
        <taxon>Candidatus Nitrosocosmicus</taxon>
    </lineage>
</organism>
<comment type="similarity">
    <text evidence="2">Belongs to the bacterial solute-binding protein SsuA/TauA family.</text>
</comment>
<reference evidence="6 7" key="1">
    <citation type="journal article" date="2019" name="Front. Microbiol.">
        <title>Ammonia Oxidation by the Arctic Terrestrial Thaumarchaeote Candidatus Nitrosocosmicus arcticus Is Stimulated by Increasing Temperatures.</title>
        <authorList>
            <person name="Alves R.J.E."/>
            <person name="Kerou M."/>
            <person name="Zappe A."/>
            <person name="Bittner R."/>
            <person name="Abby S.S."/>
            <person name="Schmidt H.A."/>
            <person name="Pfeifer K."/>
            <person name="Schleper C."/>
        </authorList>
    </citation>
    <scope>NUCLEOTIDE SEQUENCE [LARGE SCALE GENOMIC DNA]</scope>
    <source>
        <strain evidence="6 7">Kfb</strain>
    </source>
</reference>
<dbReference type="PANTHER" id="PTHR30024">
    <property type="entry name" value="ALIPHATIC SULFONATES-BINDING PROTEIN-RELATED"/>
    <property type="match status" value="1"/>
</dbReference>
<evidence type="ECO:0000256" key="4">
    <source>
        <dbReference type="SAM" id="Phobius"/>
    </source>
</evidence>
<proteinExistence type="inferred from homology"/>
<comment type="subcellular location">
    <subcellularLocation>
        <location evidence="1">Periplasm</location>
    </subcellularLocation>
</comment>
<dbReference type="AlphaFoldDB" id="A0A557SWQ5"/>
<keyword evidence="3" id="KW-0732">Signal</keyword>
<dbReference type="Gene3D" id="3.40.190.10">
    <property type="entry name" value="Periplasmic binding protein-like II"/>
    <property type="match status" value="2"/>
</dbReference>
<dbReference type="PANTHER" id="PTHR30024:SF47">
    <property type="entry name" value="TAURINE-BINDING PERIPLASMIC PROTEIN"/>
    <property type="match status" value="1"/>
</dbReference>
<sequence>MPSIQLDRKLRIVLIFSIIVMPFSSSLNLVGAQVSGGDTINLALTLWVPNFLAYVAQEKGYFEKNNVNVNLTLIQDYADAVRDYANGEADGMFIVYSDVIVQDSEGIDTKVVYNIDTSYDADAIIGSVNNLTEVKGNKVGVEGINTFSHLFMLKSLENVGLSEANVEFVNILGQNVPEALISKEIVAGHVYEPFVIEGVKKGFKILSTGADIPGVITNVLAFHSDIVKQRPLDVQNIIKSLIEAKEDYDNNSEQDIEIMSLKSGLSRDMIVEGLNNVKFLDLDYNDRYSMNKELNETLSLYNSGNSTAKFYAERGVINQYPIIEDIVDPKFVNQLVMEKNQSQ</sequence>
<dbReference type="RefSeq" id="WP_144729154.1">
    <property type="nucleotide sequence ID" value="NZ_ML675580.1"/>
</dbReference>
<feature type="transmembrane region" description="Helical" evidence="4">
    <location>
        <begin position="12"/>
        <end position="34"/>
    </location>
</feature>
<evidence type="ECO:0000313" key="6">
    <source>
        <dbReference type="EMBL" id="TVP41043.1"/>
    </source>
</evidence>
<evidence type="ECO:0000256" key="2">
    <source>
        <dbReference type="ARBA" id="ARBA00010742"/>
    </source>
</evidence>
<dbReference type="SUPFAM" id="SSF53850">
    <property type="entry name" value="Periplasmic binding protein-like II"/>
    <property type="match status" value="1"/>
</dbReference>
<dbReference type="InterPro" id="IPR015168">
    <property type="entry name" value="SsuA/THI5"/>
</dbReference>
<feature type="domain" description="SsuA/THI5-like" evidence="5">
    <location>
        <begin position="53"/>
        <end position="241"/>
    </location>
</feature>
<dbReference type="Pfam" id="PF09084">
    <property type="entry name" value="NMT1"/>
    <property type="match status" value="1"/>
</dbReference>
<comment type="caution">
    <text evidence="6">The sequence shown here is derived from an EMBL/GenBank/DDBJ whole genome shotgun (WGS) entry which is preliminary data.</text>
</comment>
<dbReference type="OrthoDB" id="12878at2157"/>
<keyword evidence="7" id="KW-1185">Reference proteome</keyword>
<dbReference type="GO" id="GO:0042597">
    <property type="term" value="C:periplasmic space"/>
    <property type="evidence" value="ECO:0007669"/>
    <property type="project" value="UniProtKB-SubCell"/>
</dbReference>
<evidence type="ECO:0000259" key="5">
    <source>
        <dbReference type="Pfam" id="PF09084"/>
    </source>
</evidence>